<gene>
    <name evidence="1" type="ORF">H9L24_03580</name>
</gene>
<keyword evidence="2" id="KW-1185">Reference proteome</keyword>
<dbReference type="KEGG" id="amon:H9L24_03580"/>
<dbReference type="Proteomes" id="UP000516057">
    <property type="component" value="Chromosome"/>
</dbReference>
<accession>A0A7H0HHL2</accession>
<protein>
    <submittedName>
        <fullName evidence="1">Uncharacterized protein</fullName>
    </submittedName>
</protein>
<sequence>MRQADMKAAGCELKLPPSRTQTTIPGQKIWLDAGRMLWQLAGGNEAEGLPRRAQVLEVLQELSKDDFLQVKSNPPLLYHNDFSATVRRLYWAEDVGYAIWLRLYLESQRTGLLADKGQGSDVATVALRGRKAP</sequence>
<evidence type="ECO:0000313" key="2">
    <source>
        <dbReference type="Proteomes" id="UP000516057"/>
    </source>
</evidence>
<reference evidence="1 2" key="1">
    <citation type="submission" date="2020-08" db="EMBL/GenBank/DDBJ databases">
        <title>Genome sequence of Acidovorax monticola KACC 19171T.</title>
        <authorList>
            <person name="Hyun D.-W."/>
            <person name="Bae J.-W."/>
        </authorList>
    </citation>
    <scope>NUCLEOTIDE SEQUENCE [LARGE SCALE GENOMIC DNA]</scope>
    <source>
        <strain evidence="1 2">KACC 19171</strain>
    </source>
</reference>
<dbReference type="RefSeq" id="WP_187737009.1">
    <property type="nucleotide sequence ID" value="NZ_CP060790.1"/>
</dbReference>
<evidence type="ECO:0000313" key="1">
    <source>
        <dbReference type="EMBL" id="QNP60028.1"/>
    </source>
</evidence>
<proteinExistence type="predicted"/>
<name>A0A7H0HHL2_9BURK</name>
<organism evidence="1 2">
    <name type="scientific">Paenacidovorax monticola</name>
    <dbReference type="NCBI Taxonomy" id="1926868"/>
    <lineage>
        <taxon>Bacteria</taxon>
        <taxon>Pseudomonadati</taxon>
        <taxon>Pseudomonadota</taxon>
        <taxon>Betaproteobacteria</taxon>
        <taxon>Burkholderiales</taxon>
        <taxon>Comamonadaceae</taxon>
        <taxon>Paenacidovorax</taxon>
    </lineage>
</organism>
<dbReference type="AlphaFoldDB" id="A0A7H0HHL2"/>
<dbReference type="EMBL" id="CP060790">
    <property type="protein sequence ID" value="QNP60028.1"/>
    <property type="molecule type" value="Genomic_DNA"/>
</dbReference>